<gene>
    <name evidence="12" type="ORF">CUREO_0630</name>
</gene>
<dbReference type="InterPro" id="IPR003251">
    <property type="entry name" value="Rr_diiron-bd_dom"/>
</dbReference>
<dbReference type="FunFam" id="2.20.28.10:FF:000018">
    <property type="entry name" value="Rubrerythrin"/>
    <property type="match status" value="1"/>
</dbReference>
<dbReference type="InterPro" id="IPR052364">
    <property type="entry name" value="Rubrerythrin"/>
</dbReference>
<evidence type="ECO:0000259" key="11">
    <source>
        <dbReference type="PROSITE" id="PS50905"/>
    </source>
</evidence>
<proteinExistence type="predicted"/>
<dbReference type="PANTHER" id="PTHR43865:SF1">
    <property type="entry name" value="RUBRERYTHRIN-RELATED"/>
    <property type="match status" value="1"/>
</dbReference>
<dbReference type="InterPro" id="IPR048574">
    <property type="entry name" value="RUBY_RBDX"/>
</dbReference>
<dbReference type="CDD" id="cd00729">
    <property type="entry name" value="rubredoxin_SM"/>
    <property type="match status" value="1"/>
</dbReference>
<comment type="cofactor">
    <cofactor evidence="1">
        <name>Fe(3+)</name>
        <dbReference type="ChEBI" id="CHEBI:29034"/>
    </cofactor>
</comment>
<keyword evidence="2" id="KW-0813">Transport</keyword>
<keyword evidence="3" id="KW-0479">Metal-binding</keyword>
<evidence type="ECO:0000256" key="8">
    <source>
        <dbReference type="ARBA" id="ARBA00069213"/>
    </source>
</evidence>
<dbReference type="InterPro" id="IPR012347">
    <property type="entry name" value="Ferritin-like"/>
</dbReference>
<dbReference type="AlphaFoldDB" id="A0AAU8TZE2"/>
<evidence type="ECO:0000313" key="12">
    <source>
        <dbReference type="EMBL" id="AKT90500.1"/>
    </source>
</evidence>
<reference evidence="12 13" key="1">
    <citation type="journal article" date="2015" name="Genome Announc.">
        <title>Complete Genome Sequence of the Campylobacter ureolyticus Clinical Isolate RIGS 9880.</title>
        <authorList>
            <person name="Miller W.G."/>
            <person name="Yee E."/>
            <person name="On S.L."/>
            <person name="Andersen L.P."/>
            <person name="Bono J.L."/>
        </authorList>
    </citation>
    <scope>NUCLEOTIDE SEQUENCE [LARGE SCALE GENOMIC DNA]</scope>
    <source>
        <strain evidence="12 13">RIGS 9880</strain>
    </source>
</reference>
<evidence type="ECO:0000313" key="13">
    <source>
        <dbReference type="Proteomes" id="UP000063971"/>
    </source>
</evidence>
<dbReference type="PROSITE" id="PS50903">
    <property type="entry name" value="RUBREDOXIN_LIKE"/>
    <property type="match status" value="1"/>
</dbReference>
<evidence type="ECO:0000256" key="6">
    <source>
        <dbReference type="ARBA" id="ARBA00055868"/>
    </source>
</evidence>
<dbReference type="EMBL" id="CP012195">
    <property type="protein sequence ID" value="AKT90500.1"/>
    <property type="molecule type" value="Genomic_DNA"/>
</dbReference>
<evidence type="ECO:0000256" key="5">
    <source>
        <dbReference type="ARBA" id="ARBA00023004"/>
    </source>
</evidence>
<dbReference type="KEGG" id="cure:CUREO_0630"/>
<protein>
    <recommendedName>
        <fullName evidence="8">Rubrerythrin</fullName>
    </recommendedName>
</protein>
<dbReference type="SUPFAM" id="SSF47240">
    <property type="entry name" value="Ferritin-like"/>
    <property type="match status" value="1"/>
</dbReference>
<dbReference type="CDD" id="cd01041">
    <property type="entry name" value="Rubrerythrin"/>
    <property type="match status" value="1"/>
</dbReference>
<accession>A0AAU8TZE2</accession>
<dbReference type="InterPro" id="IPR024934">
    <property type="entry name" value="Rubredoxin-like_dom"/>
</dbReference>
<sequence>MHLYFLIICNKEKFLIYFNPCNLLFEKSQYSHDKIIFFNYIVAISKFLFFIYQQYDNMIKLLFRRKDMKSIKGTKTAVNLMKSFISETQAAIRYEYYGAQAKKDGYVQIQNIFLETARNEKAHAKRLYKFLMQDLQGKKIEISNDFPVVLADTLANLKAAAEGEHEEHSHMYPEFAKIAKEEGFDEIASVFEHIAIAEKAHDTRYKKLISNIESGKVFKKDGVCIWKCNNCGYLHEGKEAPEVCPACDHPQAHFEVFEETY</sequence>
<evidence type="ECO:0000256" key="2">
    <source>
        <dbReference type="ARBA" id="ARBA00022448"/>
    </source>
</evidence>
<comment type="function">
    <text evidence="6">May provide oxidative stress protection via catalytic reduction of intracellular hydrogen peroxide.</text>
</comment>
<evidence type="ECO:0000256" key="7">
    <source>
        <dbReference type="ARBA" id="ARBA00063441"/>
    </source>
</evidence>
<keyword evidence="9" id="KW-0472">Membrane</keyword>
<comment type="subunit">
    <text evidence="7">Homodimer. Possesses two rubredoxin-like centers and two non-sulfur oxo-bridged di-iron centers per dimer.</text>
</comment>
<evidence type="ECO:0000259" key="10">
    <source>
        <dbReference type="PROSITE" id="PS50903"/>
    </source>
</evidence>
<evidence type="ECO:0000256" key="1">
    <source>
        <dbReference type="ARBA" id="ARBA00001965"/>
    </source>
</evidence>
<evidence type="ECO:0000256" key="3">
    <source>
        <dbReference type="ARBA" id="ARBA00022723"/>
    </source>
</evidence>
<dbReference type="SUPFAM" id="SSF57802">
    <property type="entry name" value="Rubredoxin-like"/>
    <property type="match status" value="1"/>
</dbReference>
<dbReference type="PROSITE" id="PS50905">
    <property type="entry name" value="FERRITIN_LIKE"/>
    <property type="match status" value="1"/>
</dbReference>
<dbReference type="Pfam" id="PF02915">
    <property type="entry name" value="Rubrerythrin"/>
    <property type="match status" value="1"/>
</dbReference>
<feature type="domain" description="Rubredoxin-like" evidence="10">
    <location>
        <begin position="223"/>
        <end position="257"/>
    </location>
</feature>
<dbReference type="Pfam" id="PF21349">
    <property type="entry name" value="RUBY_RBDX"/>
    <property type="match status" value="1"/>
</dbReference>
<dbReference type="Proteomes" id="UP000063971">
    <property type="component" value="Chromosome"/>
</dbReference>
<feature type="transmembrane region" description="Helical" evidence="9">
    <location>
        <begin position="35"/>
        <end position="55"/>
    </location>
</feature>
<keyword evidence="9" id="KW-0812">Transmembrane</keyword>
<dbReference type="InterPro" id="IPR009040">
    <property type="entry name" value="Ferritin-like_diiron"/>
</dbReference>
<keyword evidence="4" id="KW-0249">Electron transport</keyword>
<feature type="domain" description="Ferritin-like diiron" evidence="11">
    <location>
        <begin position="70"/>
        <end position="216"/>
    </location>
</feature>
<name>A0AAU8TZE2_9BACT</name>
<dbReference type="GO" id="GO:0016491">
    <property type="term" value="F:oxidoreductase activity"/>
    <property type="evidence" value="ECO:0007669"/>
    <property type="project" value="InterPro"/>
</dbReference>
<dbReference type="PANTHER" id="PTHR43865">
    <property type="entry name" value="RUBRERYTHRIN-RELATED"/>
    <property type="match status" value="1"/>
</dbReference>
<evidence type="ECO:0000256" key="4">
    <source>
        <dbReference type="ARBA" id="ARBA00022982"/>
    </source>
</evidence>
<organism evidence="12 13">
    <name type="scientific">Campylobacter ureolyticus RIGS 9880</name>
    <dbReference type="NCBI Taxonomy" id="1032069"/>
    <lineage>
        <taxon>Bacteria</taxon>
        <taxon>Pseudomonadati</taxon>
        <taxon>Campylobacterota</taxon>
        <taxon>Epsilonproteobacteria</taxon>
        <taxon>Campylobacterales</taxon>
        <taxon>Campylobacteraceae</taxon>
        <taxon>Campylobacter</taxon>
    </lineage>
</organism>
<dbReference type="NCBIfam" id="NF045767">
    <property type="entry name" value="RuberyRbr"/>
    <property type="match status" value="1"/>
</dbReference>
<dbReference type="GO" id="GO:0005506">
    <property type="term" value="F:iron ion binding"/>
    <property type="evidence" value="ECO:0007669"/>
    <property type="project" value="InterPro"/>
</dbReference>
<dbReference type="InterPro" id="IPR009078">
    <property type="entry name" value="Ferritin-like_SF"/>
</dbReference>
<dbReference type="Gene3D" id="1.20.1260.10">
    <property type="match status" value="1"/>
</dbReference>
<keyword evidence="9" id="KW-1133">Transmembrane helix</keyword>
<evidence type="ECO:0000256" key="9">
    <source>
        <dbReference type="SAM" id="Phobius"/>
    </source>
</evidence>
<dbReference type="Gene3D" id="2.20.28.10">
    <property type="match status" value="1"/>
</dbReference>
<keyword evidence="5" id="KW-0408">Iron</keyword>